<proteinExistence type="predicted"/>
<name>A0A6B0V9E5_IXORI</name>
<keyword evidence="2" id="KW-0732">Signal</keyword>
<organism evidence="3">
    <name type="scientific">Ixodes ricinus</name>
    <name type="common">Common tick</name>
    <name type="synonym">Acarus ricinus</name>
    <dbReference type="NCBI Taxonomy" id="34613"/>
    <lineage>
        <taxon>Eukaryota</taxon>
        <taxon>Metazoa</taxon>
        <taxon>Ecdysozoa</taxon>
        <taxon>Arthropoda</taxon>
        <taxon>Chelicerata</taxon>
        <taxon>Arachnida</taxon>
        <taxon>Acari</taxon>
        <taxon>Parasitiformes</taxon>
        <taxon>Ixodida</taxon>
        <taxon>Ixodoidea</taxon>
        <taxon>Ixodidae</taxon>
        <taxon>Ixodinae</taxon>
        <taxon>Ixodes</taxon>
    </lineage>
</organism>
<reference evidence="3" key="1">
    <citation type="submission" date="2019-12" db="EMBL/GenBank/DDBJ databases">
        <title>An insight into the sialome of adult female Ixodes ricinus ticks feeding for 6 days.</title>
        <authorList>
            <person name="Perner J."/>
            <person name="Ribeiro J.M.C."/>
        </authorList>
    </citation>
    <scope>NUCLEOTIDE SEQUENCE</scope>
    <source>
        <strain evidence="3">Semi-engorged</strain>
        <tissue evidence="3">Salivary glands</tissue>
    </source>
</reference>
<evidence type="ECO:0000256" key="1">
    <source>
        <dbReference type="SAM" id="MobiDB-lite"/>
    </source>
</evidence>
<feature type="region of interest" description="Disordered" evidence="1">
    <location>
        <begin position="127"/>
        <end position="187"/>
    </location>
</feature>
<feature type="chain" id="PRO_5025650511" description="Secreted protein" evidence="2">
    <location>
        <begin position="26"/>
        <end position="350"/>
    </location>
</feature>
<accession>A0A6B0V9E5</accession>
<evidence type="ECO:0000313" key="3">
    <source>
        <dbReference type="EMBL" id="MXU98632.1"/>
    </source>
</evidence>
<evidence type="ECO:0008006" key="4">
    <source>
        <dbReference type="Google" id="ProtNLM"/>
    </source>
</evidence>
<protein>
    <recommendedName>
        <fullName evidence="4">Secreted protein</fullName>
    </recommendedName>
</protein>
<feature type="signal peptide" evidence="2">
    <location>
        <begin position="1"/>
        <end position="25"/>
    </location>
</feature>
<dbReference type="EMBL" id="GIFC01016549">
    <property type="protein sequence ID" value="MXU98632.1"/>
    <property type="molecule type" value="Transcribed_RNA"/>
</dbReference>
<evidence type="ECO:0000256" key="2">
    <source>
        <dbReference type="SAM" id="SignalP"/>
    </source>
</evidence>
<dbReference type="AlphaFoldDB" id="A0A6B0V9E5"/>
<sequence length="350" mass="38249">MWDATGYLTQLACLLLGTRCPAVVFRTVLQDGWVHVVVAVLQRRTDPSPSLEGHRRGPRRARRTLSRTWHVDGRRRKRVGCLFGALARGASLEELDGGLLGPSVLTGGLGLQQQLLEIQQTGRLDRSESVVGERPSLHRARRADQRDVSGPTAAVAGTSWTQEASFGESAPARCAGPAADHGRTGPRRQWRLRQVNLGFDSVLLLRRVDDSKQVLCGHWLPSELSSDGRAAAAVVRRSFGARAGQAGGRESGRRASLRQPTEGGVTLLVRALSRRWGQVGVLAVVRISKAVRVRRRIVGRHSFGPREDEGTLLGAPVIPFRAPLVRTVRRRRGTCSHRPHILPANVRGSD</sequence>